<dbReference type="AlphaFoldDB" id="A0A9P5NL92"/>
<evidence type="ECO:0000313" key="3">
    <source>
        <dbReference type="Proteomes" id="UP000724874"/>
    </source>
</evidence>
<protein>
    <submittedName>
        <fullName evidence="2">Uncharacterized protein</fullName>
    </submittedName>
</protein>
<proteinExistence type="predicted"/>
<feature type="region of interest" description="Disordered" evidence="1">
    <location>
        <begin position="49"/>
        <end position="77"/>
    </location>
</feature>
<evidence type="ECO:0000256" key="1">
    <source>
        <dbReference type="SAM" id="MobiDB-lite"/>
    </source>
</evidence>
<evidence type="ECO:0000313" key="2">
    <source>
        <dbReference type="EMBL" id="KAF8890310.1"/>
    </source>
</evidence>
<gene>
    <name evidence="2" type="ORF">CPB84DRAFT_1785051</name>
</gene>
<accession>A0A9P5NL92</accession>
<keyword evidence="3" id="KW-1185">Reference proteome</keyword>
<name>A0A9P5NL92_GYMJU</name>
<dbReference type="Proteomes" id="UP000724874">
    <property type="component" value="Unassembled WGS sequence"/>
</dbReference>
<organism evidence="2 3">
    <name type="scientific">Gymnopilus junonius</name>
    <name type="common">Spectacular rustgill mushroom</name>
    <name type="synonym">Gymnopilus spectabilis subsp. junonius</name>
    <dbReference type="NCBI Taxonomy" id="109634"/>
    <lineage>
        <taxon>Eukaryota</taxon>
        <taxon>Fungi</taxon>
        <taxon>Dikarya</taxon>
        <taxon>Basidiomycota</taxon>
        <taxon>Agaricomycotina</taxon>
        <taxon>Agaricomycetes</taxon>
        <taxon>Agaricomycetidae</taxon>
        <taxon>Agaricales</taxon>
        <taxon>Agaricineae</taxon>
        <taxon>Hymenogastraceae</taxon>
        <taxon>Gymnopilus</taxon>
    </lineage>
</organism>
<sequence length="77" mass="8839">MKTIDDSHFLSRTKAHPRELQIDEEFSMRNYTLNASGIFIAERPSKHYTVAAPHQSQSKKEQKTNNIEADRGNSATY</sequence>
<dbReference type="EMBL" id="JADNYJ010000076">
    <property type="protein sequence ID" value="KAF8890310.1"/>
    <property type="molecule type" value="Genomic_DNA"/>
</dbReference>
<reference evidence="2" key="1">
    <citation type="submission" date="2020-11" db="EMBL/GenBank/DDBJ databases">
        <authorList>
            <consortium name="DOE Joint Genome Institute"/>
            <person name="Ahrendt S."/>
            <person name="Riley R."/>
            <person name="Andreopoulos W."/>
            <person name="LaButti K."/>
            <person name="Pangilinan J."/>
            <person name="Ruiz-duenas F.J."/>
            <person name="Barrasa J.M."/>
            <person name="Sanchez-Garcia M."/>
            <person name="Camarero S."/>
            <person name="Miyauchi S."/>
            <person name="Serrano A."/>
            <person name="Linde D."/>
            <person name="Babiker R."/>
            <person name="Drula E."/>
            <person name="Ayuso-Fernandez I."/>
            <person name="Pacheco R."/>
            <person name="Padilla G."/>
            <person name="Ferreira P."/>
            <person name="Barriuso J."/>
            <person name="Kellner H."/>
            <person name="Castanera R."/>
            <person name="Alfaro M."/>
            <person name="Ramirez L."/>
            <person name="Pisabarro A.G."/>
            <person name="Kuo A."/>
            <person name="Tritt A."/>
            <person name="Lipzen A."/>
            <person name="He G."/>
            <person name="Yan M."/>
            <person name="Ng V."/>
            <person name="Cullen D."/>
            <person name="Martin F."/>
            <person name="Rosso M.-N."/>
            <person name="Henrissat B."/>
            <person name="Hibbett D."/>
            <person name="Martinez A.T."/>
            <person name="Grigoriev I.V."/>
        </authorList>
    </citation>
    <scope>NUCLEOTIDE SEQUENCE</scope>
    <source>
        <strain evidence="2">AH 44721</strain>
    </source>
</reference>
<comment type="caution">
    <text evidence="2">The sequence shown here is derived from an EMBL/GenBank/DDBJ whole genome shotgun (WGS) entry which is preliminary data.</text>
</comment>
<feature type="compositionally biased region" description="Basic and acidic residues" evidence="1">
    <location>
        <begin position="58"/>
        <end position="71"/>
    </location>
</feature>